<dbReference type="InterPro" id="IPR052963">
    <property type="entry name" value="Pantetheine_PDE"/>
</dbReference>
<evidence type="ECO:0000313" key="3">
    <source>
        <dbReference type="Proteomes" id="UP000327148"/>
    </source>
</evidence>
<dbReference type="InterPro" id="IPR022302">
    <property type="entry name" value="Phosphoesterase_putative"/>
</dbReference>
<comment type="caution">
    <text evidence="2">The sequence shown here is derived from an EMBL/GenBank/DDBJ whole genome shotgun (WGS) entry which is preliminary data.</text>
</comment>
<dbReference type="InterPro" id="IPR004843">
    <property type="entry name" value="Calcineurin-like_PHP"/>
</dbReference>
<dbReference type="PANTHER" id="PTHR36492">
    <property type="match status" value="1"/>
</dbReference>
<dbReference type="SUPFAM" id="SSF56300">
    <property type="entry name" value="Metallo-dependent phosphatases"/>
    <property type="match status" value="1"/>
</dbReference>
<proteinExistence type="predicted"/>
<dbReference type="NCBIfam" id="TIGR03729">
    <property type="entry name" value="acc_ester"/>
    <property type="match status" value="1"/>
</dbReference>
<dbReference type="Gene3D" id="3.60.21.10">
    <property type="match status" value="1"/>
</dbReference>
<dbReference type="Pfam" id="PF00149">
    <property type="entry name" value="Metallophos"/>
    <property type="match status" value="1"/>
</dbReference>
<reference evidence="2 3" key="1">
    <citation type="submission" date="2019-09" db="EMBL/GenBank/DDBJ databases">
        <title>Draft genome sequence assemblies of isolates from the urinary tract.</title>
        <authorList>
            <person name="Mores C.R."/>
            <person name="Putonti C."/>
            <person name="Wolfe A.J."/>
        </authorList>
    </citation>
    <scope>NUCLEOTIDE SEQUENCE [LARGE SCALE GENOMIC DNA]</scope>
    <source>
        <strain evidence="2 3">UMB623</strain>
    </source>
</reference>
<dbReference type="OrthoDB" id="113290at2"/>
<accession>A0A5N1GV49</accession>
<evidence type="ECO:0000313" key="2">
    <source>
        <dbReference type="EMBL" id="KAA9302460.1"/>
    </source>
</evidence>
<name>A0A5N1GV49_9LACT</name>
<dbReference type="STRING" id="119206.AWM72_03415"/>
<dbReference type="Proteomes" id="UP000327148">
    <property type="component" value="Unassembled WGS sequence"/>
</dbReference>
<dbReference type="RefSeq" id="WP_070430110.1">
    <property type="nucleotide sequence ID" value="NZ_VYWO01000001.1"/>
</dbReference>
<organism evidence="2 3">
    <name type="scientific">Aerococcus sanguinicola</name>
    <dbReference type="NCBI Taxonomy" id="119206"/>
    <lineage>
        <taxon>Bacteria</taxon>
        <taxon>Bacillati</taxon>
        <taxon>Bacillota</taxon>
        <taxon>Bacilli</taxon>
        <taxon>Lactobacillales</taxon>
        <taxon>Aerococcaceae</taxon>
        <taxon>Aerococcus</taxon>
    </lineage>
</organism>
<feature type="domain" description="Calcineurin-like phosphoesterase" evidence="1">
    <location>
        <begin position="5"/>
        <end position="187"/>
    </location>
</feature>
<evidence type="ECO:0000259" key="1">
    <source>
        <dbReference type="Pfam" id="PF00149"/>
    </source>
</evidence>
<dbReference type="InterPro" id="IPR029052">
    <property type="entry name" value="Metallo-depent_PP-like"/>
</dbReference>
<dbReference type="EMBL" id="VYWO01000001">
    <property type="protein sequence ID" value="KAA9302460.1"/>
    <property type="molecule type" value="Genomic_DNA"/>
</dbReference>
<sequence>MTTCRLAFVSDLHIDHSQSWTYPDYLRACQDLIAREAIDYFIIGGDISNDWQVTLRFVEDLQAQSLAAVYFIPGNHDYWQRQLSQKDSWGIHRIFQAHPQCLMGKPLQVSDDWRIIGHPAWYNHAVHDPRFSPQQLERGRFKLATWQDKKFTDWGMTDRELSQIFSQEIRSDFQEAPSAHYILVTHILTIPDFTVPMPHPAFDFFNAFLATDDLHSLYQDFHIPYSIMGHVHIRYQLSKAGTHFIANSLGYPKEWRTDQLDQELQSACFILDLD</sequence>
<dbReference type="AlphaFoldDB" id="A0A5N1GV49"/>
<gene>
    <name evidence="2" type="ORF">F6I03_04360</name>
</gene>
<protein>
    <recommendedName>
        <fullName evidence="1">Calcineurin-like phosphoesterase domain-containing protein</fullName>
    </recommendedName>
</protein>
<dbReference type="GO" id="GO:0016787">
    <property type="term" value="F:hydrolase activity"/>
    <property type="evidence" value="ECO:0007669"/>
    <property type="project" value="InterPro"/>
</dbReference>
<dbReference type="PANTHER" id="PTHR36492:SF2">
    <property type="entry name" value="[ACYL-CARRIER-PROTEIN] PHOSPHODIESTERASE PPTH"/>
    <property type="match status" value="1"/>
</dbReference>